<sequence>VKDAESLLFSKPIKKDGFKYFFVDESDSDVIKNLTTDNKEIKGSSVASLELPSMIKGDEEEDE</sequence>
<feature type="non-terminal residue" evidence="1">
    <location>
        <position position="1"/>
    </location>
</feature>
<proteinExistence type="predicted"/>
<evidence type="ECO:0000313" key="1">
    <source>
        <dbReference type="EMBL" id="KAH9290663.1"/>
    </source>
</evidence>
<name>A0AA38F5R5_TAXCH</name>
<accession>A0AA38F5R5</accession>
<evidence type="ECO:0000313" key="2">
    <source>
        <dbReference type="Proteomes" id="UP000824469"/>
    </source>
</evidence>
<dbReference type="EMBL" id="JAHRHJ020003813">
    <property type="protein sequence ID" value="KAH9290663.1"/>
    <property type="molecule type" value="Genomic_DNA"/>
</dbReference>
<dbReference type="Proteomes" id="UP000824469">
    <property type="component" value="Unassembled WGS sequence"/>
</dbReference>
<reference evidence="1 2" key="1">
    <citation type="journal article" date="2021" name="Nat. Plants">
        <title>The Taxus genome provides insights into paclitaxel biosynthesis.</title>
        <authorList>
            <person name="Xiong X."/>
            <person name="Gou J."/>
            <person name="Liao Q."/>
            <person name="Li Y."/>
            <person name="Zhou Q."/>
            <person name="Bi G."/>
            <person name="Li C."/>
            <person name="Du R."/>
            <person name="Wang X."/>
            <person name="Sun T."/>
            <person name="Guo L."/>
            <person name="Liang H."/>
            <person name="Lu P."/>
            <person name="Wu Y."/>
            <person name="Zhang Z."/>
            <person name="Ro D.K."/>
            <person name="Shang Y."/>
            <person name="Huang S."/>
            <person name="Yan J."/>
        </authorList>
    </citation>
    <scope>NUCLEOTIDE SEQUENCE [LARGE SCALE GENOMIC DNA]</scope>
    <source>
        <strain evidence="1">Ta-2019</strain>
    </source>
</reference>
<organism evidence="1 2">
    <name type="scientific">Taxus chinensis</name>
    <name type="common">Chinese yew</name>
    <name type="synonym">Taxus wallichiana var. chinensis</name>
    <dbReference type="NCBI Taxonomy" id="29808"/>
    <lineage>
        <taxon>Eukaryota</taxon>
        <taxon>Viridiplantae</taxon>
        <taxon>Streptophyta</taxon>
        <taxon>Embryophyta</taxon>
        <taxon>Tracheophyta</taxon>
        <taxon>Spermatophyta</taxon>
        <taxon>Pinopsida</taxon>
        <taxon>Pinidae</taxon>
        <taxon>Conifers II</taxon>
        <taxon>Cupressales</taxon>
        <taxon>Taxaceae</taxon>
        <taxon>Taxus</taxon>
    </lineage>
</organism>
<dbReference type="AlphaFoldDB" id="A0AA38F5R5"/>
<comment type="caution">
    <text evidence="1">The sequence shown here is derived from an EMBL/GenBank/DDBJ whole genome shotgun (WGS) entry which is preliminary data.</text>
</comment>
<keyword evidence="2" id="KW-1185">Reference proteome</keyword>
<protein>
    <submittedName>
        <fullName evidence="1">Uncharacterized protein</fullName>
    </submittedName>
</protein>
<gene>
    <name evidence="1" type="ORF">KI387_034780</name>
</gene>